<accession>A0A2M8KIV9</accession>
<dbReference type="AlphaFoldDB" id="A0A2M8KIV9"/>
<comment type="caution">
    <text evidence="1">The sequence shown here is derived from an EMBL/GenBank/DDBJ whole genome shotgun (WGS) entry which is preliminary data.</text>
</comment>
<dbReference type="EMBL" id="PFEA01000027">
    <property type="protein sequence ID" value="PJE59851.1"/>
    <property type="molecule type" value="Genomic_DNA"/>
</dbReference>
<organism evidence="1 2">
    <name type="scientific">Candidatus Portnoybacteria bacterium CG10_big_fil_rev_8_21_14_0_10_44_7</name>
    <dbReference type="NCBI Taxonomy" id="1974816"/>
    <lineage>
        <taxon>Bacteria</taxon>
        <taxon>Candidatus Portnoyibacteriota</taxon>
    </lineage>
</organism>
<gene>
    <name evidence="1" type="ORF">COU85_01450</name>
</gene>
<name>A0A2M8KIV9_9BACT</name>
<proteinExistence type="predicted"/>
<reference evidence="2" key="1">
    <citation type="submission" date="2017-09" db="EMBL/GenBank/DDBJ databases">
        <title>Depth-based differentiation of microbial function through sediment-hosted aquifers and enrichment of novel symbionts in the deep terrestrial subsurface.</title>
        <authorList>
            <person name="Probst A.J."/>
            <person name="Ladd B."/>
            <person name="Jarett J.K."/>
            <person name="Geller-Mcgrath D.E."/>
            <person name="Sieber C.M.K."/>
            <person name="Emerson J.B."/>
            <person name="Anantharaman K."/>
            <person name="Thomas B.C."/>
            <person name="Malmstrom R."/>
            <person name="Stieglmeier M."/>
            <person name="Klingl A."/>
            <person name="Woyke T."/>
            <person name="Ryan C.M."/>
            <person name="Banfield J.F."/>
        </authorList>
    </citation>
    <scope>NUCLEOTIDE SEQUENCE [LARGE SCALE GENOMIC DNA]</scope>
</reference>
<evidence type="ECO:0000313" key="1">
    <source>
        <dbReference type="EMBL" id="PJE59851.1"/>
    </source>
</evidence>
<dbReference type="Proteomes" id="UP000231086">
    <property type="component" value="Unassembled WGS sequence"/>
</dbReference>
<evidence type="ECO:0000313" key="2">
    <source>
        <dbReference type="Proteomes" id="UP000231086"/>
    </source>
</evidence>
<protein>
    <submittedName>
        <fullName evidence="1">Uncharacterized protein</fullName>
    </submittedName>
</protein>
<sequence>MSIKSKLIVAFLIYRKNWPFSSVKKYHFNRLALLLATNQYLYSKTQDGPKRQNMAWTDNEPFAALHTMGQCYDIGQPHV</sequence>